<comment type="caution">
    <text evidence="3">The sequence shown here is derived from an EMBL/GenBank/DDBJ whole genome shotgun (WGS) entry which is preliminary data.</text>
</comment>
<feature type="region of interest" description="Disordered" evidence="1">
    <location>
        <begin position="138"/>
        <end position="157"/>
    </location>
</feature>
<dbReference type="InterPro" id="IPR019380">
    <property type="entry name" value="Casein_kinase_sb_PP28"/>
</dbReference>
<reference evidence="3 4" key="1">
    <citation type="journal article" date="2021" name="Comput. Struct. Biotechnol. J.">
        <title>De novo genome assembly of the potent medicinal plant Rehmannia glutinosa using nanopore technology.</title>
        <authorList>
            <person name="Ma L."/>
            <person name="Dong C."/>
            <person name="Song C."/>
            <person name="Wang X."/>
            <person name="Zheng X."/>
            <person name="Niu Y."/>
            <person name="Chen S."/>
            <person name="Feng W."/>
        </authorList>
    </citation>
    <scope>NUCLEOTIDE SEQUENCE [LARGE SCALE GENOMIC DNA]</scope>
    <source>
        <strain evidence="3">DH-2019</strain>
    </source>
</reference>
<evidence type="ECO:0000313" key="4">
    <source>
        <dbReference type="Proteomes" id="UP001318860"/>
    </source>
</evidence>
<dbReference type="PANTHER" id="PTHR22055">
    <property type="entry name" value="28 KDA HEAT- AND ACID-STABLE PHOSPHOPROTEIN PDGF-ASSOCIATED PROTEIN"/>
    <property type="match status" value="1"/>
</dbReference>
<dbReference type="Proteomes" id="UP001318860">
    <property type="component" value="Unassembled WGS sequence"/>
</dbReference>
<accession>A0ABR0W112</accession>
<sequence length="174" mass="20154">MGRGKFKGKPTGAAISPPPKRCWLVPLLDLALSRKEEGEVEEEMSMWTVRRKLRMNQKSERGLGVIQVENPNLAKPKNLKACDVDIEKTTELLRREREEIEKLGAHERYMRSKEQGKTDQAKKELERLALIRQQRVKSLRNGKRRKLPKNRRRGGSSQMILHAWNNGVKTSNDF</sequence>
<name>A0ABR0W112_REHGL</name>
<feature type="domain" description="Casein kinase substrate phosphoprotein PP28" evidence="2">
    <location>
        <begin position="70"/>
        <end position="138"/>
    </location>
</feature>
<proteinExistence type="predicted"/>
<dbReference type="EMBL" id="JABTTQ020000154">
    <property type="protein sequence ID" value="KAK6141298.1"/>
    <property type="molecule type" value="Genomic_DNA"/>
</dbReference>
<evidence type="ECO:0000313" key="3">
    <source>
        <dbReference type="EMBL" id="KAK6141298.1"/>
    </source>
</evidence>
<dbReference type="InterPro" id="IPR039876">
    <property type="entry name" value="HAP28"/>
</dbReference>
<evidence type="ECO:0000259" key="2">
    <source>
        <dbReference type="Pfam" id="PF10252"/>
    </source>
</evidence>
<dbReference type="Pfam" id="PF10252">
    <property type="entry name" value="PP28"/>
    <property type="match status" value="1"/>
</dbReference>
<gene>
    <name evidence="3" type="ORF">DH2020_024967</name>
</gene>
<keyword evidence="4" id="KW-1185">Reference proteome</keyword>
<organism evidence="3 4">
    <name type="scientific">Rehmannia glutinosa</name>
    <name type="common">Chinese foxglove</name>
    <dbReference type="NCBI Taxonomy" id="99300"/>
    <lineage>
        <taxon>Eukaryota</taxon>
        <taxon>Viridiplantae</taxon>
        <taxon>Streptophyta</taxon>
        <taxon>Embryophyta</taxon>
        <taxon>Tracheophyta</taxon>
        <taxon>Spermatophyta</taxon>
        <taxon>Magnoliopsida</taxon>
        <taxon>eudicotyledons</taxon>
        <taxon>Gunneridae</taxon>
        <taxon>Pentapetalae</taxon>
        <taxon>asterids</taxon>
        <taxon>lamiids</taxon>
        <taxon>Lamiales</taxon>
        <taxon>Orobanchaceae</taxon>
        <taxon>Rehmannieae</taxon>
        <taxon>Rehmannia</taxon>
    </lineage>
</organism>
<feature type="compositionally biased region" description="Basic residues" evidence="1">
    <location>
        <begin position="138"/>
        <end position="154"/>
    </location>
</feature>
<evidence type="ECO:0000256" key="1">
    <source>
        <dbReference type="SAM" id="MobiDB-lite"/>
    </source>
</evidence>
<protein>
    <recommendedName>
        <fullName evidence="2">Casein kinase substrate phosphoprotein PP28 domain-containing protein</fullName>
    </recommendedName>
</protein>